<evidence type="ECO:0000259" key="4">
    <source>
        <dbReference type="Pfam" id="PF00176"/>
    </source>
</evidence>
<dbReference type="KEGG" id="clup:CLUP02_11015"/>
<keyword evidence="6" id="KW-1185">Reference proteome</keyword>
<sequence length="288" mass="31603">MRPKKKAGTLSNAPRQPKSAFDTRLPSQDGLPARVVFDAKKLLALQMGLEFDNSSEKVEAVDSQAGRVALLIHEADTHHEPATSPTVSNDEVIALPDKSIHETFSFESAARDMTTLATGLMQDFKPGTAIVHSQAMEEDRDAFRDTFEMAMGHAAGLVYIREDFQERDKFRPSPNLETVLRPWQQEGAELLSHMLNGPLRVAVLGDGVGLGKTLTSINVALRDPNEPYEGPILVVAPKAVQSTWLDELSFHFRQLKGPKVFVLKGRNVSAAEISGNEHDFIIVGLEPA</sequence>
<gene>
    <name evidence="5" type="ORF">CLUP02_11015</name>
</gene>
<evidence type="ECO:0000313" key="6">
    <source>
        <dbReference type="Proteomes" id="UP000830671"/>
    </source>
</evidence>
<dbReference type="EMBL" id="CP019477">
    <property type="protein sequence ID" value="UQC85517.1"/>
    <property type="molecule type" value="Genomic_DNA"/>
</dbReference>
<evidence type="ECO:0000256" key="1">
    <source>
        <dbReference type="ARBA" id="ARBA00022741"/>
    </source>
</evidence>
<dbReference type="InterPro" id="IPR038718">
    <property type="entry name" value="SNF2-like_sf"/>
</dbReference>
<dbReference type="SUPFAM" id="SSF52540">
    <property type="entry name" value="P-loop containing nucleoside triphosphate hydrolases"/>
    <property type="match status" value="1"/>
</dbReference>
<dbReference type="Pfam" id="PF00176">
    <property type="entry name" value="SNF2-rel_dom"/>
    <property type="match status" value="1"/>
</dbReference>
<name>A0A9Q8SZK7_9PEZI</name>
<dbReference type="AlphaFoldDB" id="A0A9Q8SZK7"/>
<keyword evidence="2" id="KW-0067">ATP-binding</keyword>
<dbReference type="RefSeq" id="XP_049147131.1">
    <property type="nucleotide sequence ID" value="XM_049289986.1"/>
</dbReference>
<dbReference type="GO" id="GO:0005524">
    <property type="term" value="F:ATP binding"/>
    <property type="evidence" value="ECO:0007669"/>
    <property type="project" value="InterPro"/>
</dbReference>
<evidence type="ECO:0000256" key="2">
    <source>
        <dbReference type="ARBA" id="ARBA00022840"/>
    </source>
</evidence>
<dbReference type="GeneID" id="73344996"/>
<dbReference type="Proteomes" id="UP000830671">
    <property type="component" value="Chromosome 5"/>
</dbReference>
<proteinExistence type="predicted"/>
<reference evidence="5" key="1">
    <citation type="journal article" date="2021" name="Mol. Plant Microbe Interact.">
        <title>Complete Genome Sequence of the Plant-Pathogenic Fungus Colletotrichum lupini.</title>
        <authorList>
            <person name="Baroncelli R."/>
            <person name="Pensec F."/>
            <person name="Da Lio D."/>
            <person name="Boufleur T."/>
            <person name="Vicente I."/>
            <person name="Sarrocco S."/>
            <person name="Picot A."/>
            <person name="Baraldi E."/>
            <person name="Sukno S."/>
            <person name="Thon M."/>
            <person name="Le Floch G."/>
        </authorList>
    </citation>
    <scope>NUCLEOTIDE SEQUENCE</scope>
    <source>
        <strain evidence="5">IMI 504893</strain>
    </source>
</reference>
<dbReference type="InterPro" id="IPR000330">
    <property type="entry name" value="SNF2_N"/>
</dbReference>
<protein>
    <recommendedName>
        <fullName evidence="4">SNF2 N-terminal domain-containing protein</fullName>
    </recommendedName>
</protein>
<dbReference type="Gene3D" id="3.40.50.10810">
    <property type="entry name" value="Tandem AAA-ATPase domain"/>
    <property type="match status" value="1"/>
</dbReference>
<evidence type="ECO:0000313" key="5">
    <source>
        <dbReference type="EMBL" id="UQC85517.1"/>
    </source>
</evidence>
<feature type="region of interest" description="Disordered" evidence="3">
    <location>
        <begin position="1"/>
        <end position="26"/>
    </location>
</feature>
<feature type="domain" description="SNF2 N-terminal" evidence="4">
    <location>
        <begin position="184"/>
        <end position="269"/>
    </location>
</feature>
<organism evidence="5 6">
    <name type="scientific">Colletotrichum lupini</name>
    <dbReference type="NCBI Taxonomy" id="145971"/>
    <lineage>
        <taxon>Eukaryota</taxon>
        <taxon>Fungi</taxon>
        <taxon>Dikarya</taxon>
        <taxon>Ascomycota</taxon>
        <taxon>Pezizomycotina</taxon>
        <taxon>Sordariomycetes</taxon>
        <taxon>Hypocreomycetidae</taxon>
        <taxon>Glomerellales</taxon>
        <taxon>Glomerellaceae</taxon>
        <taxon>Colletotrichum</taxon>
        <taxon>Colletotrichum acutatum species complex</taxon>
    </lineage>
</organism>
<evidence type="ECO:0000256" key="3">
    <source>
        <dbReference type="SAM" id="MobiDB-lite"/>
    </source>
</evidence>
<keyword evidence="1" id="KW-0547">Nucleotide-binding</keyword>
<accession>A0A9Q8SZK7</accession>
<dbReference type="InterPro" id="IPR027417">
    <property type="entry name" value="P-loop_NTPase"/>
</dbReference>